<dbReference type="InterPro" id="IPR027417">
    <property type="entry name" value="P-loop_NTPase"/>
</dbReference>
<dbReference type="Pfam" id="PF00023">
    <property type="entry name" value="Ank"/>
    <property type="match status" value="3"/>
</dbReference>
<evidence type="ECO:0000259" key="5">
    <source>
        <dbReference type="Pfam" id="PF24883"/>
    </source>
</evidence>
<dbReference type="EMBL" id="GL876966">
    <property type="protein sequence ID" value="KLU82696.1"/>
    <property type="molecule type" value="Genomic_DNA"/>
</dbReference>
<dbReference type="VEuPathDB" id="FungiDB:MAPG_01765"/>
<feature type="repeat" description="ANK" evidence="3">
    <location>
        <begin position="899"/>
        <end position="931"/>
    </location>
</feature>
<dbReference type="Pfam" id="PF22939">
    <property type="entry name" value="WHD_GPIID"/>
    <property type="match status" value="1"/>
</dbReference>
<dbReference type="AlphaFoldDB" id="A0A0C4DPJ7"/>
<organism evidence="7 8">
    <name type="scientific">Magnaporthiopsis poae (strain ATCC 64411 / 73-15)</name>
    <name type="common">Kentucky bluegrass fungus</name>
    <name type="synonym">Magnaporthe poae</name>
    <dbReference type="NCBI Taxonomy" id="644358"/>
    <lineage>
        <taxon>Eukaryota</taxon>
        <taxon>Fungi</taxon>
        <taxon>Dikarya</taxon>
        <taxon>Ascomycota</taxon>
        <taxon>Pezizomycotina</taxon>
        <taxon>Sordariomycetes</taxon>
        <taxon>Sordariomycetidae</taxon>
        <taxon>Magnaporthales</taxon>
        <taxon>Magnaporthaceae</taxon>
        <taxon>Magnaporthiopsis</taxon>
    </lineage>
</organism>
<dbReference type="Pfam" id="PF24883">
    <property type="entry name" value="NPHP3_N"/>
    <property type="match status" value="1"/>
</dbReference>
<dbReference type="InterPro" id="IPR050776">
    <property type="entry name" value="Ank_Repeat/CDKN_Inhibitor"/>
</dbReference>
<evidence type="ECO:0000313" key="7">
    <source>
        <dbReference type="EnsemblFungi" id="MAPG_01765T0"/>
    </source>
</evidence>
<evidence type="ECO:0000313" key="6">
    <source>
        <dbReference type="EMBL" id="KLU82696.1"/>
    </source>
</evidence>
<feature type="repeat" description="ANK" evidence="3">
    <location>
        <begin position="998"/>
        <end position="1030"/>
    </location>
</feature>
<dbReference type="STRING" id="644358.A0A0C4DPJ7"/>
<gene>
    <name evidence="6" type="ORF">MAPG_01765</name>
</gene>
<dbReference type="PROSITE" id="PS50297">
    <property type="entry name" value="ANK_REP_REGION"/>
    <property type="match status" value="11"/>
</dbReference>
<feature type="repeat" description="ANK" evidence="3">
    <location>
        <begin position="833"/>
        <end position="865"/>
    </location>
</feature>
<feature type="repeat" description="ANK" evidence="3">
    <location>
        <begin position="800"/>
        <end position="832"/>
    </location>
</feature>
<dbReference type="InterPro" id="IPR056884">
    <property type="entry name" value="NPHP3-like_N"/>
</dbReference>
<dbReference type="EnsemblFungi" id="MAPG_01765T0">
    <property type="protein sequence ID" value="MAPG_01765T0"/>
    <property type="gene ID" value="MAPG_01765"/>
</dbReference>
<keyword evidence="2 3" id="KW-0040">ANK repeat</keyword>
<dbReference type="PRINTS" id="PR01415">
    <property type="entry name" value="ANKYRIN"/>
</dbReference>
<reference evidence="7" key="4">
    <citation type="journal article" date="2015" name="G3 (Bethesda)">
        <title>Genome sequences of three phytopathogenic species of the Magnaporthaceae family of fungi.</title>
        <authorList>
            <person name="Okagaki L.H."/>
            <person name="Nunes C.C."/>
            <person name="Sailsbery J."/>
            <person name="Clay B."/>
            <person name="Brown D."/>
            <person name="John T."/>
            <person name="Oh Y."/>
            <person name="Young N."/>
            <person name="Fitzgerald M."/>
            <person name="Haas B.J."/>
            <person name="Zeng Q."/>
            <person name="Young S."/>
            <person name="Adiconis X."/>
            <person name="Fan L."/>
            <person name="Levin J.Z."/>
            <person name="Mitchell T.K."/>
            <person name="Okubara P.A."/>
            <person name="Farman M.L."/>
            <person name="Kohn L.M."/>
            <person name="Birren B."/>
            <person name="Ma L.-J."/>
            <person name="Dean R.A."/>
        </authorList>
    </citation>
    <scope>NUCLEOTIDE SEQUENCE</scope>
    <source>
        <strain evidence="7">ATCC 64411 / 73-15</strain>
    </source>
</reference>
<dbReference type="OrthoDB" id="7464126at2759"/>
<dbReference type="Proteomes" id="UP000011715">
    <property type="component" value="Unassembled WGS sequence"/>
</dbReference>
<evidence type="ECO:0000313" key="8">
    <source>
        <dbReference type="Proteomes" id="UP000011715"/>
    </source>
</evidence>
<name>A0A0C4DPJ7_MAGP6</name>
<sequence length="1185" mass="131162">MSSALAEVAQLKPEIRLAQAVSEFEAALSDEQKAAFRTCKSQARVSPPDAGDIMRLTAELDRRASGSGHRGRCFGPRFFNILETIQQFASLGDIVVGGGQNIIACGVWSLVRMTLLLVVNFHSYFEKLSALLMAIGRSSPRYQMMALLYPQSKRLQSDLCEYFIVIVRLCHQHLKLTQKSKLGQLASFLSDSELKTYQSSTDLWASSIKEEVHALMARDISEQSSQTKILLKFSKSETHRKKFKAYFRLLDACSTYDYQKAWKETRKAGYSTLLDRADEYRDWKVQTSSCTLVCTGILGSGKSVLLANMVDDLNLHVQKEPLPIAYFFCRHDDSDSLQARTIMGCLARQLLGPPPGPAGLESVVDAIIPTMDVDGVTSLLLKTLPPRAYAIVDGLDECSDYERRTLMYALGQLQNKSSLLVCISFRTEADTTLRLRTGDFVRPGVLQIPDDNPDIEQFINVELESCIVSGELKMGDPRLVLDIQDALMRGAHGMFLWVALQVQSLCTAKTDEAIRKALADLPKDLPATFSRILQKAETLGKDYQQKTLKLVIAARRPLTTDELREALSVNPGNTDWKPAQLLNEIYSALACCGSLVTVDEEDFTVRLVHHSVKQFLLGGTGDPSGGMFTYDSAMETMGHIVVTYLNYGVFDNQLSTLVAPQIMAATASRKIIESTLGASSSSGRVQELALRLLKSRKQSHCNIGPLLMDEARPPGPLDTNQFFFLPYAKLHCLHHVRYTAVKEPGVYDLVFELLRRGMIDASVKHAGGLTLFQWAIKHGREADVRLLLEKGAGTKVKTVTMEEPLHLAANSGCEGITQLLLDAGINMDATNVHRQTPLHYAAQQGHVAVLRLLLDRGANKEVEDWQGRRPLHFSAEGGHETAMQLLFEEGADKEAQDRKGRRPLHYSAQGGHEAVTQLLFEKGADKEAPDRNGRRPLHYSVQGGHEAVTQLLFEKGADKEAEESTQLRPLHLAAWYGKEAVARLLLDQGVDKEAGDGNGWRPLHWAARYGSDSVARLLLDRGANIEAGDRNGCGPLHVAARYGRETAARLLLETGADKEAEDRNGWRPLHLAARYGNEAAARLLLETGADKEAEDRGGRRPLHDAARHGNEAIARLLLSWGADIEATNGLGWTPLHYSVYFKRKAVTQLLLQRGADKDAKNMNGNSPWDFAARTPYMEALFLSVP</sequence>
<dbReference type="PANTHER" id="PTHR24201">
    <property type="entry name" value="ANK_REP_REGION DOMAIN-CONTAINING PROTEIN"/>
    <property type="match status" value="1"/>
</dbReference>
<evidence type="ECO:0000256" key="3">
    <source>
        <dbReference type="PROSITE-ProRule" id="PRU00023"/>
    </source>
</evidence>
<keyword evidence="1" id="KW-0677">Repeat</keyword>
<reference evidence="8" key="1">
    <citation type="submission" date="2010-05" db="EMBL/GenBank/DDBJ databases">
        <title>The genome sequence of Magnaporthe poae strain ATCC 64411.</title>
        <authorList>
            <person name="Ma L.-J."/>
            <person name="Dead R."/>
            <person name="Young S."/>
            <person name="Zeng Q."/>
            <person name="Koehrsen M."/>
            <person name="Alvarado L."/>
            <person name="Berlin A."/>
            <person name="Chapman S.B."/>
            <person name="Chen Z."/>
            <person name="Freedman E."/>
            <person name="Gellesch M."/>
            <person name="Goldberg J."/>
            <person name="Griggs A."/>
            <person name="Gujja S."/>
            <person name="Heilman E.R."/>
            <person name="Heiman D."/>
            <person name="Hepburn T."/>
            <person name="Howarth C."/>
            <person name="Jen D."/>
            <person name="Larson L."/>
            <person name="Mehta T."/>
            <person name="Neiman D."/>
            <person name="Pearson M."/>
            <person name="Roberts A."/>
            <person name="Saif S."/>
            <person name="Shea T."/>
            <person name="Shenoy N."/>
            <person name="Sisk P."/>
            <person name="Stolte C."/>
            <person name="Sykes S."/>
            <person name="Walk T."/>
            <person name="White J."/>
            <person name="Yandava C."/>
            <person name="Haas B."/>
            <person name="Nusbaum C."/>
            <person name="Birren B."/>
        </authorList>
    </citation>
    <scope>NUCLEOTIDE SEQUENCE [LARGE SCALE GENOMIC DNA]</scope>
    <source>
        <strain evidence="8">ATCC 64411 / 73-15</strain>
    </source>
</reference>
<feature type="repeat" description="ANK" evidence="3">
    <location>
        <begin position="866"/>
        <end position="898"/>
    </location>
</feature>
<evidence type="ECO:0000256" key="1">
    <source>
        <dbReference type="ARBA" id="ARBA00022737"/>
    </source>
</evidence>
<feature type="domain" description="Nephrocystin 3-like N-terminal" evidence="5">
    <location>
        <begin position="277"/>
        <end position="419"/>
    </location>
</feature>
<proteinExistence type="predicted"/>
<dbReference type="SUPFAM" id="SSF48403">
    <property type="entry name" value="Ankyrin repeat"/>
    <property type="match status" value="1"/>
</dbReference>
<dbReference type="InterPro" id="IPR054471">
    <property type="entry name" value="GPIID_WHD"/>
</dbReference>
<dbReference type="PANTHER" id="PTHR24201:SF16">
    <property type="entry name" value="ANKYRIN-1-LIKE-RELATED"/>
    <property type="match status" value="1"/>
</dbReference>
<dbReference type="EMBL" id="ADBL01000434">
    <property type="status" value="NOT_ANNOTATED_CDS"/>
    <property type="molecule type" value="Genomic_DNA"/>
</dbReference>
<reference evidence="6" key="2">
    <citation type="submission" date="2010-05" db="EMBL/GenBank/DDBJ databases">
        <title>The Genome Sequence of Magnaporthe poae strain ATCC 64411.</title>
        <authorList>
            <consortium name="The Broad Institute Genome Sequencing Platform"/>
            <consortium name="Broad Institute Genome Sequencing Center for Infectious Disease"/>
            <person name="Ma L.-J."/>
            <person name="Dead R."/>
            <person name="Young S."/>
            <person name="Zeng Q."/>
            <person name="Koehrsen M."/>
            <person name="Alvarado L."/>
            <person name="Berlin A."/>
            <person name="Chapman S.B."/>
            <person name="Chen Z."/>
            <person name="Freedman E."/>
            <person name="Gellesch M."/>
            <person name="Goldberg J."/>
            <person name="Griggs A."/>
            <person name="Gujja S."/>
            <person name="Heilman E.R."/>
            <person name="Heiman D."/>
            <person name="Hepburn T."/>
            <person name="Howarth C."/>
            <person name="Jen D."/>
            <person name="Larson L."/>
            <person name="Mehta T."/>
            <person name="Neiman D."/>
            <person name="Pearson M."/>
            <person name="Roberts A."/>
            <person name="Saif S."/>
            <person name="Shea T."/>
            <person name="Shenoy N."/>
            <person name="Sisk P."/>
            <person name="Stolte C."/>
            <person name="Sykes S."/>
            <person name="Walk T."/>
            <person name="White J."/>
            <person name="Yandava C."/>
            <person name="Haas B."/>
            <person name="Nusbaum C."/>
            <person name="Birren B."/>
        </authorList>
    </citation>
    <scope>NUCLEOTIDE SEQUENCE</scope>
    <source>
        <strain evidence="6">ATCC 64411</strain>
    </source>
</reference>
<reference evidence="7" key="5">
    <citation type="submission" date="2015-06" db="UniProtKB">
        <authorList>
            <consortium name="EnsemblFungi"/>
        </authorList>
    </citation>
    <scope>IDENTIFICATION</scope>
    <source>
        <strain evidence="7">ATCC 64411</strain>
    </source>
</reference>
<dbReference type="SMART" id="SM00248">
    <property type="entry name" value="ANK"/>
    <property type="match status" value="12"/>
</dbReference>
<dbReference type="OMA" id="LERWANS"/>
<feature type="repeat" description="ANK" evidence="3">
    <location>
        <begin position="932"/>
        <end position="964"/>
    </location>
</feature>
<dbReference type="Gene3D" id="3.40.50.300">
    <property type="entry name" value="P-loop containing nucleotide triphosphate hydrolases"/>
    <property type="match status" value="1"/>
</dbReference>
<accession>A0A0C4DPJ7</accession>
<evidence type="ECO:0000259" key="4">
    <source>
        <dbReference type="Pfam" id="PF22939"/>
    </source>
</evidence>
<evidence type="ECO:0000256" key="2">
    <source>
        <dbReference type="ARBA" id="ARBA00023043"/>
    </source>
</evidence>
<dbReference type="Pfam" id="PF12796">
    <property type="entry name" value="Ank_2"/>
    <property type="match status" value="2"/>
</dbReference>
<dbReference type="Pfam" id="PF13637">
    <property type="entry name" value="Ank_4"/>
    <property type="match status" value="1"/>
</dbReference>
<feature type="repeat" description="ANK" evidence="3">
    <location>
        <begin position="1130"/>
        <end position="1162"/>
    </location>
</feature>
<feature type="domain" description="GPI inositol-deacylase winged helix" evidence="4">
    <location>
        <begin position="537"/>
        <end position="618"/>
    </location>
</feature>
<dbReference type="InterPro" id="IPR036770">
    <property type="entry name" value="Ankyrin_rpt-contain_sf"/>
</dbReference>
<dbReference type="PROSITE" id="PS50088">
    <property type="entry name" value="ANK_REPEAT"/>
    <property type="match status" value="11"/>
</dbReference>
<dbReference type="GO" id="GO:0005634">
    <property type="term" value="C:nucleus"/>
    <property type="evidence" value="ECO:0007669"/>
    <property type="project" value="TreeGrafter"/>
</dbReference>
<feature type="repeat" description="ANK" evidence="3">
    <location>
        <begin position="1097"/>
        <end position="1129"/>
    </location>
</feature>
<feature type="repeat" description="ANK" evidence="3">
    <location>
        <begin position="965"/>
        <end position="997"/>
    </location>
</feature>
<feature type="repeat" description="ANK" evidence="3">
    <location>
        <begin position="1064"/>
        <end position="1096"/>
    </location>
</feature>
<dbReference type="eggNOG" id="KOG4177">
    <property type="taxonomic scope" value="Eukaryota"/>
</dbReference>
<dbReference type="Gene3D" id="1.25.40.20">
    <property type="entry name" value="Ankyrin repeat-containing domain"/>
    <property type="match status" value="4"/>
</dbReference>
<feature type="repeat" description="ANK" evidence="3">
    <location>
        <begin position="1031"/>
        <end position="1063"/>
    </location>
</feature>
<keyword evidence="8" id="KW-1185">Reference proteome</keyword>
<protein>
    <submittedName>
        <fullName evidence="6 7">Uncharacterized protein</fullName>
    </submittedName>
</protein>
<dbReference type="InterPro" id="IPR002110">
    <property type="entry name" value="Ankyrin_rpt"/>
</dbReference>
<reference evidence="6" key="3">
    <citation type="submission" date="2011-03" db="EMBL/GenBank/DDBJ databases">
        <title>Annotation of Magnaporthe poae ATCC 64411.</title>
        <authorList>
            <person name="Ma L.-J."/>
            <person name="Dead R."/>
            <person name="Young S.K."/>
            <person name="Zeng Q."/>
            <person name="Gargeya S."/>
            <person name="Fitzgerald M."/>
            <person name="Haas B."/>
            <person name="Abouelleil A."/>
            <person name="Alvarado L."/>
            <person name="Arachchi H.M."/>
            <person name="Berlin A."/>
            <person name="Brown A."/>
            <person name="Chapman S.B."/>
            <person name="Chen Z."/>
            <person name="Dunbar C."/>
            <person name="Freedman E."/>
            <person name="Gearin G."/>
            <person name="Gellesch M."/>
            <person name="Goldberg J."/>
            <person name="Griggs A."/>
            <person name="Gujja S."/>
            <person name="Heiman D."/>
            <person name="Howarth C."/>
            <person name="Larson L."/>
            <person name="Lui A."/>
            <person name="MacDonald P.J.P."/>
            <person name="Mehta T."/>
            <person name="Montmayeur A."/>
            <person name="Murphy C."/>
            <person name="Neiman D."/>
            <person name="Pearson M."/>
            <person name="Priest M."/>
            <person name="Roberts A."/>
            <person name="Saif S."/>
            <person name="Shea T."/>
            <person name="Shenoy N."/>
            <person name="Sisk P."/>
            <person name="Stolte C."/>
            <person name="Sykes S."/>
            <person name="Yandava C."/>
            <person name="Wortman J."/>
            <person name="Nusbaum C."/>
            <person name="Birren B."/>
        </authorList>
    </citation>
    <scope>NUCLEOTIDE SEQUENCE</scope>
    <source>
        <strain evidence="6">ATCC 64411</strain>
    </source>
</reference>